<evidence type="ECO:0000313" key="3">
    <source>
        <dbReference type="Proteomes" id="UP000193689"/>
    </source>
</evidence>
<proteinExistence type="predicted"/>
<reference evidence="2 3" key="1">
    <citation type="submission" date="2016-07" db="EMBL/GenBank/DDBJ databases">
        <title>Pervasive Adenine N6-methylation of Active Genes in Fungi.</title>
        <authorList>
            <consortium name="DOE Joint Genome Institute"/>
            <person name="Mondo S.J."/>
            <person name="Dannebaum R.O."/>
            <person name="Kuo R.C."/>
            <person name="Labutti K."/>
            <person name="Haridas S."/>
            <person name="Kuo A."/>
            <person name="Salamov A."/>
            <person name="Ahrendt S.R."/>
            <person name="Lipzen A."/>
            <person name="Sullivan W."/>
            <person name="Andreopoulos W.B."/>
            <person name="Clum A."/>
            <person name="Lindquist E."/>
            <person name="Daum C."/>
            <person name="Ramamoorthy G.K."/>
            <person name="Gryganskyi A."/>
            <person name="Culley D."/>
            <person name="Magnuson J.K."/>
            <person name="James T.Y."/>
            <person name="O'Malley M.A."/>
            <person name="Stajich J.E."/>
            <person name="Spatafora J.W."/>
            <person name="Visel A."/>
            <person name="Grigoriev I.V."/>
        </authorList>
    </citation>
    <scope>NUCLEOTIDE SEQUENCE [LARGE SCALE GENOMIC DNA]</scope>
    <source>
        <strain evidence="2 3">CBS 129021</strain>
    </source>
</reference>
<evidence type="ECO:0000256" key="1">
    <source>
        <dbReference type="SAM" id="MobiDB-lite"/>
    </source>
</evidence>
<dbReference type="OrthoDB" id="10039103at2759"/>
<protein>
    <recommendedName>
        <fullName evidence="4">Glucose-repressible protein</fullName>
    </recommendedName>
</protein>
<dbReference type="InParanoid" id="A0A1Y2EK13"/>
<feature type="region of interest" description="Disordered" evidence="1">
    <location>
        <begin position="103"/>
        <end position="153"/>
    </location>
</feature>
<dbReference type="InterPro" id="IPR020100">
    <property type="entry name" value="Glc-repressible_Grg1"/>
</dbReference>
<gene>
    <name evidence="2" type="ORF">BCR38DRAFT_416059</name>
</gene>
<dbReference type="Pfam" id="PF11034">
    <property type="entry name" value="Grg1"/>
    <property type="match status" value="1"/>
</dbReference>
<dbReference type="PANTHER" id="PTHR38789:SF1">
    <property type="entry name" value="GLUCOSE-REPRESSIBLE GENE PROTEIN-RELATED"/>
    <property type="match status" value="1"/>
</dbReference>
<dbReference type="EMBL" id="MCFJ01000001">
    <property type="protein sequence ID" value="ORY71155.1"/>
    <property type="molecule type" value="Genomic_DNA"/>
</dbReference>
<evidence type="ECO:0008006" key="4">
    <source>
        <dbReference type="Google" id="ProtNLM"/>
    </source>
</evidence>
<sequence>MVRQARKQAQVTLTEAGTGGKCEPASRSSNYLNLQTSHSGLIFFSLIPNSPTHQLKLFQDPQRFSTPISHISSSLLKKQIITMDKINNAANYVSDTVKGAVSTGSKEANKEVAKDNNASVGTRASAAKDALGDKIDESKHNTSADVNKEAAKH</sequence>
<dbReference type="PANTHER" id="PTHR38789">
    <property type="entry name" value="REPRESSIBLE PROTEIN GRG1, PUTATIVE (AFU_ORTHOLOGUE AFUA_5G14210)-RELATED"/>
    <property type="match status" value="1"/>
</dbReference>
<accession>A0A1Y2EK13</accession>
<dbReference type="RefSeq" id="XP_040720747.1">
    <property type="nucleotide sequence ID" value="XM_040859079.1"/>
</dbReference>
<dbReference type="GeneID" id="63775291"/>
<feature type="region of interest" description="Disordered" evidence="1">
    <location>
        <begin position="1"/>
        <end position="26"/>
    </location>
</feature>
<evidence type="ECO:0000313" key="2">
    <source>
        <dbReference type="EMBL" id="ORY71155.1"/>
    </source>
</evidence>
<dbReference type="AlphaFoldDB" id="A0A1Y2EK13"/>
<organism evidence="2 3">
    <name type="scientific">Pseudomassariella vexata</name>
    <dbReference type="NCBI Taxonomy" id="1141098"/>
    <lineage>
        <taxon>Eukaryota</taxon>
        <taxon>Fungi</taxon>
        <taxon>Dikarya</taxon>
        <taxon>Ascomycota</taxon>
        <taxon>Pezizomycotina</taxon>
        <taxon>Sordariomycetes</taxon>
        <taxon>Xylariomycetidae</taxon>
        <taxon>Amphisphaeriales</taxon>
        <taxon>Pseudomassariaceae</taxon>
        <taxon>Pseudomassariella</taxon>
    </lineage>
</organism>
<feature type="compositionally biased region" description="Basic and acidic residues" evidence="1">
    <location>
        <begin position="130"/>
        <end position="153"/>
    </location>
</feature>
<name>A0A1Y2EK13_9PEZI</name>
<comment type="caution">
    <text evidence="2">The sequence shown here is derived from an EMBL/GenBank/DDBJ whole genome shotgun (WGS) entry which is preliminary data.</text>
</comment>
<keyword evidence="3" id="KW-1185">Reference proteome</keyword>
<dbReference type="Proteomes" id="UP000193689">
    <property type="component" value="Unassembled WGS sequence"/>
</dbReference>